<proteinExistence type="predicted"/>
<feature type="domain" description="Nephrocystin 3-like N-terminal" evidence="2">
    <location>
        <begin position="274"/>
        <end position="458"/>
    </location>
</feature>
<name>A0AAD9SGB2_PHOAM</name>
<evidence type="ECO:0000259" key="3">
    <source>
        <dbReference type="Pfam" id="PF25053"/>
    </source>
</evidence>
<dbReference type="InterPro" id="IPR056884">
    <property type="entry name" value="NPHP3-like_N"/>
</dbReference>
<reference evidence="4" key="1">
    <citation type="submission" date="2023-06" db="EMBL/GenBank/DDBJ databases">
        <authorList>
            <person name="Noh H."/>
        </authorList>
    </citation>
    <scope>NUCLEOTIDE SEQUENCE</scope>
    <source>
        <strain evidence="4">DUCC20226</strain>
    </source>
</reference>
<dbReference type="AlphaFoldDB" id="A0AAD9SGB2"/>
<dbReference type="Pfam" id="PF25053">
    <property type="entry name" value="DUF7791"/>
    <property type="match status" value="1"/>
</dbReference>
<dbReference type="InterPro" id="IPR056693">
    <property type="entry name" value="DUF7791"/>
</dbReference>
<evidence type="ECO:0000313" key="4">
    <source>
        <dbReference type="EMBL" id="KAK2607023.1"/>
    </source>
</evidence>
<keyword evidence="5" id="KW-1185">Reference proteome</keyword>
<evidence type="ECO:0008006" key="6">
    <source>
        <dbReference type="Google" id="ProtNLM"/>
    </source>
</evidence>
<protein>
    <recommendedName>
        <fullName evidence="6">NACHT domain-containing protein</fullName>
    </recommendedName>
</protein>
<dbReference type="SUPFAM" id="SSF52540">
    <property type="entry name" value="P-loop containing nucleoside triphosphate hydrolases"/>
    <property type="match status" value="1"/>
</dbReference>
<dbReference type="PANTHER" id="PTHR10039:SF5">
    <property type="entry name" value="NACHT DOMAIN-CONTAINING PROTEIN"/>
    <property type="match status" value="1"/>
</dbReference>
<evidence type="ECO:0000256" key="1">
    <source>
        <dbReference type="ARBA" id="ARBA00022737"/>
    </source>
</evidence>
<dbReference type="EMBL" id="JAUJFL010000003">
    <property type="protein sequence ID" value="KAK2607023.1"/>
    <property type="molecule type" value="Genomic_DNA"/>
</dbReference>
<evidence type="ECO:0000259" key="2">
    <source>
        <dbReference type="Pfam" id="PF24883"/>
    </source>
</evidence>
<evidence type="ECO:0000313" key="5">
    <source>
        <dbReference type="Proteomes" id="UP001265746"/>
    </source>
</evidence>
<organism evidence="4 5">
    <name type="scientific">Phomopsis amygdali</name>
    <name type="common">Fusicoccum amygdali</name>
    <dbReference type="NCBI Taxonomy" id="1214568"/>
    <lineage>
        <taxon>Eukaryota</taxon>
        <taxon>Fungi</taxon>
        <taxon>Dikarya</taxon>
        <taxon>Ascomycota</taxon>
        <taxon>Pezizomycotina</taxon>
        <taxon>Sordariomycetes</taxon>
        <taxon>Sordariomycetidae</taxon>
        <taxon>Diaporthales</taxon>
        <taxon>Diaporthaceae</taxon>
        <taxon>Diaporthe</taxon>
    </lineage>
</organism>
<dbReference type="PANTHER" id="PTHR10039">
    <property type="entry name" value="AMELOGENIN"/>
    <property type="match status" value="1"/>
</dbReference>
<dbReference type="Pfam" id="PF24883">
    <property type="entry name" value="NPHP3_N"/>
    <property type="match status" value="1"/>
</dbReference>
<dbReference type="Proteomes" id="UP001265746">
    <property type="component" value="Unassembled WGS sequence"/>
</dbReference>
<accession>A0AAD9SGB2</accession>
<gene>
    <name evidence="4" type="ORF">N8I77_005732</name>
</gene>
<feature type="domain" description="DUF7791" evidence="3">
    <location>
        <begin position="568"/>
        <end position="710"/>
    </location>
</feature>
<dbReference type="Gene3D" id="3.40.50.300">
    <property type="entry name" value="P-loop containing nucleotide triphosphate hydrolases"/>
    <property type="match status" value="1"/>
</dbReference>
<dbReference type="InterPro" id="IPR027417">
    <property type="entry name" value="P-loop_NTPase"/>
</dbReference>
<comment type="caution">
    <text evidence="4">The sequence shown here is derived from an EMBL/GenBank/DDBJ whole genome shotgun (WGS) entry which is preliminary data.</text>
</comment>
<sequence length="987" mass="112804">MHMVEYGGVFVTTAWKIWSSQTDSQLVKDFDQLQYLTQDFKNILGSLEQDDPASSSTEALPDRNRDLLKLGAESRKICEEILGSLNKIGNSTETRAKKRKAIQTAFKLTWNKAYIAELQTKLDHVRSQLTLQLVHSLRSDAAKSQETQQEILGKIAQDTEHLTKRVDLALDFGLGTASVDFITQNLGGRRRWQVKESLKSAILGALYEPERDENAIQPTTFNVPSRRSQTLKEKVLSKLAYPDMLLREQSVVEAHHNTLHWIFQREKEQDRPWASFCQWLEESDKQLYWITGKAGSGKSTLMKFISQPPASGSPSTLPEGSDNQPRCAPFLRRWAGNQPLLIASFYFWAVGSPMQRSREGMLRTLLHELLKQAESEMIASVMPESWEALYLFDEDPRPYSDAMLQHMMSRALQFMSTSNKICIFIDGLDEFQGGHGDLLEFFRAALNVHRIKMCISSRPWQIFEDAFQNKPSLRLQDLTLPDVKAYVESTLHPDPAFALLRALEPSFADDLVDNIATKADGVFLWVCLVVASLQKGIKAGDRVSDLQRRLDQLPPELEALFERMLDGLDPEYLDHAMQYFQLMEASLSISPPNVMVFSYADEEDEAFAINFPVSPIDQRILENVRDMLKKRLNSRSMGLLEITEQLSTSTNVLVNASRCRVRYLHRTVLDYIASADVKERLRVRLNRVLHQRFDPHLRLCSAQLAFYKSSLAHNAHALDSNLDHVEELEFTKKALSSCLFHAAQVQGTGLPSMIRLIDALDAVYSKSLVRSHHQRALQLATASAHGINRVMSHLAYQKASSSRERLFRSLIIRHEVVEYIRAKTQPRRWPTPPANGTRKLFWLSKRVFARERDQDLARDVTALPDLDWQLYDAVMAVSPCLPMIQLLLEKGADTQYEYEFKNFSTEKGTLWEITLAAFMIVFHEEPQLDGARAQVVRLMVRHWAPINRGSITKALQIARSLRQMDKYRSKPFCAAIEHHLKMMKEEA</sequence>
<keyword evidence="1" id="KW-0677">Repeat</keyword>